<dbReference type="Pfam" id="PF02415">
    <property type="entry name" value="Chlam_PMP"/>
    <property type="match status" value="3"/>
</dbReference>
<keyword evidence="6" id="KW-0732">Signal</keyword>
<evidence type="ECO:0000313" key="10">
    <source>
        <dbReference type="Proteomes" id="UP000322887"/>
    </source>
</evidence>
<evidence type="ECO:0000313" key="9">
    <source>
        <dbReference type="EMBL" id="QEG19774.1"/>
    </source>
</evidence>
<gene>
    <name evidence="9" type="ORF">GmarT_56810</name>
</gene>
<dbReference type="InterPro" id="IPR059226">
    <property type="entry name" value="Choice_anch_Q_dom"/>
</dbReference>
<organism evidence="9 10">
    <name type="scientific">Gimesia maris</name>
    <dbReference type="NCBI Taxonomy" id="122"/>
    <lineage>
        <taxon>Bacteria</taxon>
        <taxon>Pseudomonadati</taxon>
        <taxon>Planctomycetota</taxon>
        <taxon>Planctomycetia</taxon>
        <taxon>Planctomycetales</taxon>
        <taxon>Planctomycetaceae</taxon>
        <taxon>Gimesia</taxon>
    </lineage>
</organism>
<keyword evidence="8" id="KW-0998">Cell outer membrane</keyword>
<keyword evidence="10" id="KW-1185">Reference proteome</keyword>
<dbReference type="InterPro" id="IPR003368">
    <property type="entry name" value="POMP_repeat"/>
</dbReference>
<evidence type="ECO:0000256" key="6">
    <source>
        <dbReference type="ARBA" id="ARBA00022729"/>
    </source>
</evidence>
<dbReference type="Proteomes" id="UP000322887">
    <property type="component" value="Chromosome"/>
</dbReference>
<evidence type="ECO:0000256" key="5">
    <source>
        <dbReference type="ARBA" id="ARBA00022525"/>
    </source>
</evidence>
<dbReference type="InterPro" id="IPR012334">
    <property type="entry name" value="Pectin_lyas_fold"/>
</dbReference>
<dbReference type="SUPFAM" id="SSF55486">
    <property type="entry name" value="Metalloproteases ('zincins'), catalytic domain"/>
    <property type="match status" value="1"/>
</dbReference>
<comment type="subcellular location">
    <subcellularLocation>
        <location evidence="1">Cell envelope</location>
    </subcellularLocation>
    <subcellularLocation>
        <location evidence="2">Cell outer membrane</location>
    </subcellularLocation>
    <subcellularLocation>
        <location evidence="3">Secreted</location>
    </subcellularLocation>
</comment>
<dbReference type="SMART" id="SM00710">
    <property type="entry name" value="PbH1"/>
    <property type="match status" value="12"/>
</dbReference>
<dbReference type="Gene3D" id="1.10.1330.10">
    <property type="entry name" value="Dockerin domain"/>
    <property type="match status" value="1"/>
</dbReference>
<protein>
    <recommendedName>
        <fullName evidence="4">Probable pectate lyase C</fullName>
    </recommendedName>
</protein>
<evidence type="ECO:0000256" key="4">
    <source>
        <dbReference type="ARBA" id="ARBA00016512"/>
    </source>
</evidence>
<dbReference type="GeneID" id="98650104"/>
<dbReference type="NCBIfam" id="NF041518">
    <property type="entry name" value="choice_anch_Q"/>
    <property type="match status" value="2"/>
</dbReference>
<proteinExistence type="predicted"/>
<evidence type="ECO:0000256" key="1">
    <source>
        <dbReference type="ARBA" id="ARBA00004196"/>
    </source>
</evidence>
<dbReference type="EMBL" id="CP042910">
    <property type="protein sequence ID" value="QEG19774.1"/>
    <property type="molecule type" value="Genomic_DNA"/>
</dbReference>
<dbReference type="InterPro" id="IPR036439">
    <property type="entry name" value="Dockerin_dom_sf"/>
</dbReference>
<evidence type="ECO:0000256" key="3">
    <source>
        <dbReference type="ARBA" id="ARBA00004613"/>
    </source>
</evidence>
<name>A0ABX5YVD8_9PLAN</name>
<dbReference type="NCBIfam" id="TIGR01376">
    <property type="entry name" value="POMP_repeat"/>
    <property type="match status" value="1"/>
</dbReference>
<sequence>MFSFPWLTVLQRQYRTRFRRSARARLSRNRYKCAPRISSAPPHRTIEVLEDRTLLTAFTVVNTNDSGAGSLRAAIEAANAGGGADTISFDSALAGQTIVLTDELLISDDLTITGLGADQLTIDGNGDSRIFNLNNGIADEAIIVEITGLTLTNGFADSGAAIISYESLSLSEMVFSDNIGSSSGGAIYSDDWHLSISDSEFLRNTSRSGGAIYSQSVFLNVDRVTFTDNTVTGNRYGTGGAITNIAGSMWVTNSFFSQNTASRLGGAIHNSQYSSAQISNTVFLQNRAQSGGGISSLEAFLNVAESTFTENQATENGGAVFVNVYESVVIGSQATISGSTFSMNSAGDSGGGIANYYGTLIVEHSFLHANKSLDIGGGIDNRGTLTLLSSTLSENTADSFGGAISNIQEGTATIFNSTLSGNTTLFLGGGLYSVTSSPVTIINSTITGNSAVTSGGGLYVQGSKPQVSNTIIAGNLANTSAQIFGAVTGVKNIFQESVENLIDPVLRFNGGATPTHALLAGSAAIDAGRNNAATQVGLNTDQRGESYARINSGTVDIGAYEFNGYTLVVDTLSDEDDGNYATGQLSLREAIRLANESPFTETIVFDESLSGHTIIFSQEIAITDDLKIIGLGRDQLTLDGNGDSRIFNISDGVQQTRILVEISGLTLTNGYAENGGAISCLENLSIVDSTITGNTALENGGGIDSDFGIMTISNSSFTANQASRGGGISSDAGLPNVFSSVFNISSSIFAENIASDKGGGLYVSAYGMEIYDSDFTRNSAESGGGIFIQWAFNKPLIYNCRFTDNTVLRSGGGIHNATSGLRVYYSSFTGNAATGSPYWGGGGGLYNSGYSVQIWGSIFSSNTARSEGGGVYLSGEADIGYTQFSGNSALYGGGLHYSGNTLSIYDSSFIENVALENGGGINHQGLELELESIRFIGNTAAEFGGGLFSQGDLLVQRSLFTENTTGTFGGAVYANSFGTTTIYNTTLSGNTAFDQGGGFYSRSNYPVTIINCTIVGNTATNKGGGIAIYNIKGKLPSNMVSPMVTNTIVAGNTAASDSQVSGPFFSDSNIIQDSIQGLLDPVLRDHGGRTMEHALLPGSAAINAGNTSIVWLTGLHIDQRSNAEIPRVVEWIVDIGAFEYQGPFTYFDLRVVETETPVAGNGETESIPLGLSVIDEWQPYWLEIWVSSSTLESGIFSVSLNFNYNTAITTATRFEFGSAFTLNQMGTINDQLGMITGLSAESSLTDVGDDQYVLFARIRFESTPEDGIDLDSTRPFLTVAGTEFSIDQPEIRFVGGAESEEIIYALSDFQIQANPFDLNDDERINFRDLQIFMNAYGSQAATQNNNLSQFIDYNQNGRVDLNDLILLAMKYGTTKNETESSTVPVNGDQLLIVEAPAISTQVKTRTVTQNAAETVLESVVEQISPPLTSDQRETLEAVNIEVVDLAGDTLGRAVPGTIYIDVNAAGFGWFVDATPTDNSEFSSASELSLIALPDSEAAGHVDLWTVILHELGHLLGYEHAEEDVMQESLLPGERHLADWNDNTDQFFMEFPAESVLTSF</sequence>
<accession>A0ABX5YVD8</accession>
<dbReference type="PROSITE" id="PS00018">
    <property type="entry name" value="EF_HAND_1"/>
    <property type="match status" value="1"/>
</dbReference>
<dbReference type="PANTHER" id="PTHR11319">
    <property type="entry name" value="G PROTEIN-COUPLED RECEPTOR-RELATED"/>
    <property type="match status" value="1"/>
</dbReference>
<dbReference type="InterPro" id="IPR006626">
    <property type="entry name" value="PbH1"/>
</dbReference>
<evidence type="ECO:0000256" key="8">
    <source>
        <dbReference type="ARBA" id="ARBA00023237"/>
    </source>
</evidence>
<keyword evidence="7" id="KW-0472">Membrane</keyword>
<dbReference type="SUPFAM" id="SSF51126">
    <property type="entry name" value="Pectin lyase-like"/>
    <property type="match status" value="4"/>
</dbReference>
<dbReference type="SUPFAM" id="SSF63446">
    <property type="entry name" value="Type I dockerin domain"/>
    <property type="match status" value="1"/>
</dbReference>
<keyword evidence="5" id="KW-0964">Secreted</keyword>
<dbReference type="Gene3D" id="2.160.20.10">
    <property type="entry name" value="Single-stranded right-handed beta-helix, Pectin lyase-like"/>
    <property type="match status" value="2"/>
</dbReference>
<evidence type="ECO:0000256" key="7">
    <source>
        <dbReference type="ARBA" id="ARBA00023136"/>
    </source>
</evidence>
<evidence type="ECO:0000256" key="2">
    <source>
        <dbReference type="ARBA" id="ARBA00004442"/>
    </source>
</evidence>
<reference evidence="9 10" key="1">
    <citation type="submission" date="2019-08" db="EMBL/GenBank/DDBJ databases">
        <title>Deep-cultivation of Planctomycetes and their phenomic and genomic characterization uncovers novel biology.</title>
        <authorList>
            <person name="Wiegand S."/>
            <person name="Jogler M."/>
            <person name="Boedeker C."/>
            <person name="Pinto D."/>
            <person name="Vollmers J."/>
            <person name="Rivas-Marin E."/>
            <person name="Kohn T."/>
            <person name="Peeters S.H."/>
            <person name="Heuer A."/>
            <person name="Rast P."/>
            <person name="Oberbeckmann S."/>
            <person name="Bunk B."/>
            <person name="Jeske O."/>
            <person name="Meyerdierks A."/>
            <person name="Storesund J.E."/>
            <person name="Kallscheuer N."/>
            <person name="Luecker S."/>
            <person name="Lage O.M."/>
            <person name="Pohl T."/>
            <person name="Merkel B.J."/>
            <person name="Hornburger P."/>
            <person name="Mueller R.-W."/>
            <person name="Bruemmer F."/>
            <person name="Labrenz M."/>
            <person name="Spormann A.M."/>
            <person name="Op den Camp H."/>
            <person name="Overmann J."/>
            <person name="Amann R."/>
            <person name="Jetten M.S.M."/>
            <person name="Mascher T."/>
            <person name="Medema M.H."/>
            <person name="Devos D.P."/>
            <person name="Kaster A.-K."/>
            <person name="Ovreas L."/>
            <person name="Rohde M."/>
            <person name="Galperin M.Y."/>
            <person name="Jogler C."/>
        </authorList>
    </citation>
    <scope>NUCLEOTIDE SEQUENCE [LARGE SCALE GENOMIC DNA]</scope>
    <source>
        <strain evidence="9 10">DSM 8797</strain>
    </source>
</reference>
<dbReference type="RefSeq" id="WP_002647354.1">
    <property type="nucleotide sequence ID" value="NZ_CP042910.1"/>
</dbReference>
<dbReference type="PANTHER" id="PTHR11319:SF35">
    <property type="entry name" value="OUTER MEMBRANE PROTEIN PMPC-RELATED"/>
    <property type="match status" value="1"/>
</dbReference>
<dbReference type="InterPro" id="IPR018247">
    <property type="entry name" value="EF_Hand_1_Ca_BS"/>
</dbReference>
<dbReference type="InterPro" id="IPR011050">
    <property type="entry name" value="Pectin_lyase_fold/virulence"/>
</dbReference>